<keyword evidence="1" id="KW-1133">Transmembrane helix</keyword>
<evidence type="ECO:0008006" key="4">
    <source>
        <dbReference type="Google" id="ProtNLM"/>
    </source>
</evidence>
<feature type="transmembrane region" description="Helical" evidence="1">
    <location>
        <begin position="199"/>
        <end position="216"/>
    </location>
</feature>
<feature type="transmembrane region" description="Helical" evidence="1">
    <location>
        <begin position="39"/>
        <end position="61"/>
    </location>
</feature>
<evidence type="ECO:0000313" key="3">
    <source>
        <dbReference type="Proteomes" id="UP000030635"/>
    </source>
</evidence>
<feature type="transmembrane region" description="Helical" evidence="1">
    <location>
        <begin position="222"/>
        <end position="243"/>
    </location>
</feature>
<feature type="transmembrane region" description="Helical" evidence="1">
    <location>
        <begin position="165"/>
        <end position="187"/>
    </location>
</feature>
<evidence type="ECO:0000256" key="1">
    <source>
        <dbReference type="SAM" id="Phobius"/>
    </source>
</evidence>
<dbReference type="AlphaFoldDB" id="A0A0A7FVL1"/>
<gene>
    <name evidence="2" type="ORF">U729_623</name>
</gene>
<organism evidence="2 3">
    <name type="scientific">Clostridium baratii str. Sullivan</name>
    <dbReference type="NCBI Taxonomy" id="1415775"/>
    <lineage>
        <taxon>Bacteria</taxon>
        <taxon>Bacillati</taxon>
        <taxon>Bacillota</taxon>
        <taxon>Clostridia</taxon>
        <taxon>Eubacteriales</taxon>
        <taxon>Clostridiaceae</taxon>
        <taxon>Clostridium</taxon>
    </lineage>
</organism>
<accession>A0A0A7FVL1</accession>
<feature type="transmembrane region" description="Helical" evidence="1">
    <location>
        <begin position="124"/>
        <end position="145"/>
    </location>
</feature>
<name>A0A0A7FVL1_9CLOT</name>
<dbReference type="InterPro" id="IPR011397">
    <property type="entry name" value="YhfC"/>
</dbReference>
<protein>
    <recommendedName>
        <fullName evidence="4">YhfC family intramembrane metalloprotease</fullName>
    </recommendedName>
</protein>
<dbReference type="Pfam" id="PF10086">
    <property type="entry name" value="YhfC"/>
    <property type="match status" value="1"/>
</dbReference>
<dbReference type="HOGENOM" id="CLU_076015_1_0_9"/>
<keyword evidence="1" id="KW-0472">Membrane</keyword>
<dbReference type="eggNOG" id="COG4377">
    <property type="taxonomic scope" value="Bacteria"/>
</dbReference>
<reference evidence="2 3" key="1">
    <citation type="journal article" date="2015" name="Infect. Genet. Evol.">
        <title>Genomic sequences of six botulinum neurotoxin-producing strains representing three clostridial species illustrate the mobility and diversity of botulinum neurotoxin genes.</title>
        <authorList>
            <person name="Smith T.J."/>
            <person name="Hill K.K."/>
            <person name="Xie G."/>
            <person name="Foley B.T."/>
            <person name="Williamson C.H."/>
            <person name="Foster J.T."/>
            <person name="Johnson S.L."/>
            <person name="Chertkov O."/>
            <person name="Teshima H."/>
            <person name="Gibbons H.S."/>
            <person name="Johnsky L.A."/>
            <person name="Karavis M.A."/>
            <person name="Smith L.A."/>
        </authorList>
    </citation>
    <scope>NUCLEOTIDE SEQUENCE [LARGE SCALE GENOMIC DNA]</scope>
    <source>
        <strain evidence="2">Sullivan</strain>
    </source>
</reference>
<dbReference type="STRING" id="1561.NPD11_2367"/>
<dbReference type="KEGG" id="cbv:U729_623"/>
<evidence type="ECO:0000313" key="2">
    <source>
        <dbReference type="EMBL" id="AIY83669.1"/>
    </source>
</evidence>
<sequence length="260" mass="28905">MISNMSIIMMLFTTLVSLALPIILIVVMRVKYNASLKSFFIGAATFFIAVQCIEGPINYYFLVGNKSTSSIITGNTILFMIYGGLMAGIFEETARYICFKFILKKERRIQDAISYGIGHGGIEAILLVGITYLANTIVSIMINLGTPLENGLKFAYTQLSSIQPYMFAIAGVERLSTIIIQIGLSIIVFNSVKYGKKQYYFLAILIHALIDFPAVLAQKGVINIVTVESIIIFIAIAFIVFIIKEIKKCKDDLYITLKNN</sequence>
<dbReference type="PIRSF" id="PIRSF033101">
    <property type="entry name" value="UCP033101"/>
    <property type="match status" value="1"/>
</dbReference>
<dbReference type="RefSeq" id="WP_039311541.1">
    <property type="nucleotide sequence ID" value="NZ_CP006905.1"/>
</dbReference>
<dbReference type="OrthoDB" id="9807167at2"/>
<feature type="transmembrane region" description="Helical" evidence="1">
    <location>
        <begin position="6"/>
        <end position="27"/>
    </location>
</feature>
<proteinExistence type="predicted"/>
<keyword evidence="1" id="KW-0812">Transmembrane</keyword>
<dbReference type="EMBL" id="CP006905">
    <property type="protein sequence ID" value="AIY83669.1"/>
    <property type="molecule type" value="Genomic_DNA"/>
</dbReference>
<keyword evidence="3" id="KW-1185">Reference proteome</keyword>
<feature type="transmembrane region" description="Helical" evidence="1">
    <location>
        <begin position="81"/>
        <end position="103"/>
    </location>
</feature>
<dbReference type="Proteomes" id="UP000030635">
    <property type="component" value="Chromosome"/>
</dbReference>